<evidence type="ECO:0000313" key="6">
    <source>
        <dbReference type="EMBL" id="CAA9362658.1"/>
    </source>
</evidence>
<accession>A0A6J4MLA8</accession>
<dbReference type="Gene3D" id="1.10.357.10">
    <property type="entry name" value="Tetracycline Repressor, domain 2"/>
    <property type="match status" value="1"/>
</dbReference>
<keyword evidence="2 4" id="KW-0238">DNA-binding</keyword>
<dbReference type="PANTHER" id="PTHR30055">
    <property type="entry name" value="HTH-TYPE TRANSCRIPTIONAL REGULATOR RUTR"/>
    <property type="match status" value="1"/>
</dbReference>
<dbReference type="GO" id="GO:0003700">
    <property type="term" value="F:DNA-binding transcription factor activity"/>
    <property type="evidence" value="ECO:0007669"/>
    <property type="project" value="TreeGrafter"/>
</dbReference>
<dbReference type="InterPro" id="IPR036271">
    <property type="entry name" value="Tet_transcr_reg_TetR-rel_C_sf"/>
</dbReference>
<evidence type="ECO:0000256" key="4">
    <source>
        <dbReference type="PROSITE-ProRule" id="PRU00335"/>
    </source>
</evidence>
<name>A0A6J4MLA8_9ACTN</name>
<organism evidence="6">
    <name type="scientific">uncultured Nocardioidaceae bacterium</name>
    <dbReference type="NCBI Taxonomy" id="253824"/>
    <lineage>
        <taxon>Bacteria</taxon>
        <taxon>Bacillati</taxon>
        <taxon>Actinomycetota</taxon>
        <taxon>Actinomycetes</taxon>
        <taxon>Propionibacteriales</taxon>
        <taxon>Nocardioidaceae</taxon>
        <taxon>environmental samples</taxon>
    </lineage>
</organism>
<gene>
    <name evidence="6" type="ORF">AVDCRST_MAG46-3433</name>
</gene>
<dbReference type="Pfam" id="PF13305">
    <property type="entry name" value="TetR_C_33"/>
    <property type="match status" value="1"/>
</dbReference>
<sequence length="234" mass="24639">MTTAQVPHTARAMARAAIAEAILDSARRQLGEVGPAALSLRAVARDVGMVSSAVYRYVASRDELLTELIIAAYDELGAAVEAAEDAVPAAGLEGRWLAMSTAVRQWALAHPHDWALLYGTPVPGYAAPERTVGPATRVVLRLMRILVDAQEEGVRANASEVDDRLHHGIAGLRAFVPGPVDDALLVRGIGAWATLVGVISLELFGHLVNGVDDHEAHFAHVARTLAGDLGIAGS</sequence>
<evidence type="ECO:0000256" key="3">
    <source>
        <dbReference type="ARBA" id="ARBA00023163"/>
    </source>
</evidence>
<feature type="DNA-binding region" description="H-T-H motif" evidence="4">
    <location>
        <begin position="39"/>
        <end position="58"/>
    </location>
</feature>
<evidence type="ECO:0000256" key="2">
    <source>
        <dbReference type="ARBA" id="ARBA00023125"/>
    </source>
</evidence>
<feature type="domain" description="HTH tetR-type" evidence="5">
    <location>
        <begin position="16"/>
        <end position="76"/>
    </location>
</feature>
<dbReference type="SUPFAM" id="SSF48498">
    <property type="entry name" value="Tetracyclin repressor-like, C-terminal domain"/>
    <property type="match status" value="1"/>
</dbReference>
<reference evidence="6" key="1">
    <citation type="submission" date="2020-02" db="EMBL/GenBank/DDBJ databases">
        <authorList>
            <person name="Meier V. D."/>
        </authorList>
    </citation>
    <scope>NUCLEOTIDE SEQUENCE</scope>
    <source>
        <strain evidence="6">AVDCRST_MAG46</strain>
    </source>
</reference>
<dbReference type="SUPFAM" id="SSF46689">
    <property type="entry name" value="Homeodomain-like"/>
    <property type="match status" value="1"/>
</dbReference>
<dbReference type="InterPro" id="IPR001647">
    <property type="entry name" value="HTH_TetR"/>
</dbReference>
<keyword evidence="1" id="KW-0805">Transcription regulation</keyword>
<dbReference type="InterPro" id="IPR025996">
    <property type="entry name" value="MT1864/Rv1816-like_C"/>
</dbReference>
<dbReference type="AlphaFoldDB" id="A0A6J4MLA8"/>
<dbReference type="GO" id="GO:0000976">
    <property type="term" value="F:transcription cis-regulatory region binding"/>
    <property type="evidence" value="ECO:0007669"/>
    <property type="project" value="TreeGrafter"/>
</dbReference>
<dbReference type="InterPro" id="IPR009057">
    <property type="entry name" value="Homeodomain-like_sf"/>
</dbReference>
<dbReference type="EMBL" id="CADCUD010000240">
    <property type="protein sequence ID" value="CAA9362658.1"/>
    <property type="molecule type" value="Genomic_DNA"/>
</dbReference>
<dbReference type="InterPro" id="IPR050109">
    <property type="entry name" value="HTH-type_TetR-like_transc_reg"/>
</dbReference>
<evidence type="ECO:0000259" key="5">
    <source>
        <dbReference type="PROSITE" id="PS50977"/>
    </source>
</evidence>
<keyword evidence="3" id="KW-0804">Transcription</keyword>
<dbReference type="PROSITE" id="PS50977">
    <property type="entry name" value="HTH_TETR_2"/>
    <property type="match status" value="1"/>
</dbReference>
<proteinExistence type="predicted"/>
<evidence type="ECO:0000256" key="1">
    <source>
        <dbReference type="ARBA" id="ARBA00023015"/>
    </source>
</evidence>
<dbReference type="PANTHER" id="PTHR30055:SF243">
    <property type="entry name" value="HTH-TYPE TRANSCRIPTIONAL REGULATOR RV1816"/>
    <property type="match status" value="1"/>
</dbReference>
<protein>
    <submittedName>
        <fullName evidence="6">Transcriptional regulator, AcrR family</fullName>
    </submittedName>
</protein>
<dbReference type="Pfam" id="PF00440">
    <property type="entry name" value="TetR_N"/>
    <property type="match status" value="1"/>
</dbReference>